<evidence type="ECO:0000259" key="1">
    <source>
        <dbReference type="Pfam" id="PF02518"/>
    </source>
</evidence>
<name>A0A4Q7D7W1_9PSED</name>
<gene>
    <name evidence="2" type="ORF">EUX57_06420</name>
</gene>
<dbReference type="GO" id="GO:0005524">
    <property type="term" value="F:ATP binding"/>
    <property type="evidence" value="ECO:0007669"/>
    <property type="project" value="UniProtKB-KW"/>
</dbReference>
<feature type="domain" description="Histidine kinase/HSP90-like ATPase" evidence="1">
    <location>
        <begin position="82"/>
        <end position="200"/>
    </location>
</feature>
<dbReference type="InterPro" id="IPR036890">
    <property type="entry name" value="HATPase_C_sf"/>
</dbReference>
<dbReference type="SUPFAM" id="SSF55874">
    <property type="entry name" value="ATPase domain of HSP90 chaperone/DNA topoisomerase II/histidine kinase"/>
    <property type="match status" value="1"/>
</dbReference>
<proteinExistence type="predicted"/>
<dbReference type="AlphaFoldDB" id="A0A4Q7D7W1"/>
<dbReference type="EMBL" id="SGFE01000009">
    <property type="protein sequence ID" value="RZI32659.1"/>
    <property type="molecule type" value="Genomic_DNA"/>
</dbReference>
<dbReference type="Gene3D" id="3.30.565.10">
    <property type="entry name" value="Histidine kinase-like ATPase, C-terminal domain"/>
    <property type="match status" value="1"/>
</dbReference>
<dbReference type="Proteomes" id="UP000293369">
    <property type="component" value="Unassembled WGS sequence"/>
</dbReference>
<accession>A0A4Q7D7W1</accession>
<evidence type="ECO:0000313" key="2">
    <source>
        <dbReference type="EMBL" id="RZI32659.1"/>
    </source>
</evidence>
<dbReference type="Pfam" id="PF02518">
    <property type="entry name" value="HATPase_c"/>
    <property type="match status" value="1"/>
</dbReference>
<dbReference type="InterPro" id="IPR003594">
    <property type="entry name" value="HATPase_dom"/>
</dbReference>
<organism evidence="2 3">
    <name type="scientific">Pseudomonas orientalis</name>
    <dbReference type="NCBI Taxonomy" id="76758"/>
    <lineage>
        <taxon>Bacteria</taxon>
        <taxon>Pseudomonadati</taxon>
        <taxon>Pseudomonadota</taxon>
        <taxon>Gammaproteobacteria</taxon>
        <taxon>Pseudomonadales</taxon>
        <taxon>Pseudomonadaceae</taxon>
        <taxon>Pseudomonas</taxon>
    </lineage>
</organism>
<evidence type="ECO:0000313" key="3">
    <source>
        <dbReference type="Proteomes" id="UP000293369"/>
    </source>
</evidence>
<keyword evidence="2" id="KW-0067">ATP-binding</keyword>
<reference evidence="2 3" key="1">
    <citation type="submission" date="2019-02" db="EMBL/GenBank/DDBJ databases">
        <title>Pseudomonas spp from wheat grain.</title>
        <authorList>
            <person name="Cho G.-S."/>
            <person name="Franz C.M.A.P."/>
        </authorList>
    </citation>
    <scope>NUCLEOTIDE SEQUENCE [LARGE SCALE GENOMIC DNA]</scope>
    <source>
        <strain evidence="2 3">133NRW</strain>
    </source>
</reference>
<comment type="caution">
    <text evidence="2">The sequence shown here is derived from an EMBL/GenBank/DDBJ whole genome shotgun (WGS) entry which is preliminary data.</text>
</comment>
<sequence length="255" mass="27917">MRWMHQGLITYLARMEFFDGMIVDGMDVEKDRNPQGEPDLCVELVKVVDGQSEEVASRLALATVGWAEGRSQQEELDSYRRPIEYALKELLENALSHAKREGNFGASVWVACQHFRSNGDVRLAIVDNGCGFLATLWRHDQLKERTDVEAIRAALIARVSCNRGSNVGYDTDSQNQGVGLTTTAKIADAADGFLVVASGEACLNTKTDTSTSLVKAPWKGVAISFHCNRDKLPQISISALLPAVEGAVDDDISFI</sequence>
<protein>
    <submittedName>
        <fullName evidence="2">ATP-binding protein</fullName>
    </submittedName>
</protein>
<keyword evidence="2" id="KW-0547">Nucleotide-binding</keyword>